<proteinExistence type="predicted"/>
<protein>
    <recommendedName>
        <fullName evidence="3">DUF3987 domain-containing protein</fullName>
    </recommendedName>
</protein>
<name>A0A1M7TCJ8_9RHOB</name>
<reference evidence="1 2" key="1">
    <citation type="submission" date="2016-12" db="EMBL/GenBank/DDBJ databases">
        <authorList>
            <person name="Song W.-J."/>
            <person name="Kurnit D.M."/>
        </authorList>
    </citation>
    <scope>NUCLEOTIDE SEQUENCE [LARGE SCALE GENOMIC DNA]</scope>
    <source>
        <strain evidence="1 2">CGMCC 1.10808</strain>
    </source>
</reference>
<feature type="non-terminal residue" evidence="1">
    <location>
        <position position="1"/>
    </location>
</feature>
<dbReference type="RefSeq" id="WP_125459025.1">
    <property type="nucleotide sequence ID" value="NZ_FRDL01000005.1"/>
</dbReference>
<gene>
    <name evidence="1" type="ORF">SAMN05216200_105231</name>
</gene>
<organism evidence="1 2">
    <name type="scientific">Oceanicella actignis</name>
    <dbReference type="NCBI Taxonomy" id="1189325"/>
    <lineage>
        <taxon>Bacteria</taxon>
        <taxon>Pseudomonadati</taxon>
        <taxon>Pseudomonadota</taxon>
        <taxon>Alphaproteobacteria</taxon>
        <taxon>Rhodobacterales</taxon>
        <taxon>Paracoccaceae</taxon>
        <taxon>Oceanicella</taxon>
    </lineage>
</organism>
<dbReference type="InterPro" id="IPR025048">
    <property type="entry name" value="DUF3987"/>
</dbReference>
<evidence type="ECO:0000313" key="1">
    <source>
        <dbReference type="EMBL" id="SHN68445.1"/>
    </source>
</evidence>
<keyword evidence="2" id="KW-1185">Reference proteome</keyword>
<dbReference type="AlphaFoldDB" id="A0A1M7TCJ8"/>
<dbReference type="EMBL" id="FRDL01000005">
    <property type="protein sequence ID" value="SHN68445.1"/>
    <property type="molecule type" value="Genomic_DNA"/>
</dbReference>
<dbReference type="Proteomes" id="UP000184066">
    <property type="component" value="Unassembled WGS sequence"/>
</dbReference>
<accession>A0A1M7TCJ8</accession>
<evidence type="ECO:0008006" key="3">
    <source>
        <dbReference type="Google" id="ProtNLM"/>
    </source>
</evidence>
<sequence length="273" mass="30037">GEPIRRTRASDDHATLYGRRLAIHLMVQPRVARSFMADPLTSESGFLPRFLISEPPSTIGARMHANAGHDRVAIDAFNRRLAEILERPLPMDPETRELEPHTLALTPEARALLIRFSDAMEKTQAPGGKLSNLTGHASKAAEQAARIAGVLTLWRDLDAEALTLADMANGIALAKFYLGEARRLTEAATVSAEIEAAEALRRWLLESWAEPEVMVRDVVQFGPGKLRESQKAWKALKLLEGHGWLIPLEPGTVVRGAARKQAWRIVRAGGDVV</sequence>
<dbReference type="Pfam" id="PF13148">
    <property type="entry name" value="DUF3987"/>
    <property type="match status" value="1"/>
</dbReference>
<evidence type="ECO:0000313" key="2">
    <source>
        <dbReference type="Proteomes" id="UP000184066"/>
    </source>
</evidence>
<dbReference type="OrthoDB" id="9067983at2"/>
<dbReference type="STRING" id="1189325.SAMN04488119_105233"/>